<proteinExistence type="predicted"/>
<protein>
    <submittedName>
        <fullName evidence="2">Uncharacterized protein</fullName>
    </submittedName>
</protein>
<dbReference type="WBParaSite" id="mrna-Wban_10896">
    <property type="protein sequence ID" value="mrna-Wban_10896"/>
    <property type="gene ID" value="Wban_10896"/>
</dbReference>
<accession>A0AAF5RY20</accession>
<reference evidence="2" key="3">
    <citation type="submission" date="2024-02" db="UniProtKB">
        <authorList>
            <consortium name="WormBaseParasite"/>
        </authorList>
    </citation>
    <scope>IDENTIFICATION</scope>
    <source>
        <strain evidence="2">pt0022</strain>
    </source>
</reference>
<evidence type="ECO:0000313" key="1">
    <source>
        <dbReference type="Proteomes" id="UP000093561"/>
    </source>
</evidence>
<reference evidence="1" key="2">
    <citation type="journal article" date="2016" name="Mol. Ecol.">
        <title>Population genomics of the filarial nematode parasite Wuchereria bancrofti from mosquitoes.</title>
        <authorList>
            <person name="Small S.T."/>
            <person name="Reimer L.J."/>
            <person name="Tisch D.J."/>
            <person name="King C.L."/>
            <person name="Christensen B.M."/>
            <person name="Siba P.M."/>
            <person name="Kazura J.W."/>
            <person name="Serre D."/>
            <person name="Zimmerman P.A."/>
        </authorList>
    </citation>
    <scope>NUCLEOTIDE SEQUENCE</scope>
    <source>
        <strain evidence="1">pt0022</strain>
    </source>
</reference>
<organism evidence="1 2">
    <name type="scientific">Wuchereria bancrofti</name>
    <dbReference type="NCBI Taxonomy" id="6293"/>
    <lineage>
        <taxon>Eukaryota</taxon>
        <taxon>Metazoa</taxon>
        <taxon>Ecdysozoa</taxon>
        <taxon>Nematoda</taxon>
        <taxon>Chromadorea</taxon>
        <taxon>Rhabditida</taxon>
        <taxon>Spirurina</taxon>
        <taxon>Spiruromorpha</taxon>
        <taxon>Filarioidea</taxon>
        <taxon>Onchocercidae</taxon>
        <taxon>Wuchereria</taxon>
    </lineage>
</organism>
<dbReference type="AlphaFoldDB" id="A0AAF5RY20"/>
<dbReference type="Proteomes" id="UP000093561">
    <property type="component" value="Unassembled WGS sequence"/>
</dbReference>
<evidence type="ECO:0000313" key="2">
    <source>
        <dbReference type="WBParaSite" id="mrna-Wban_10896"/>
    </source>
</evidence>
<name>A0AAF5RY20_WUCBA</name>
<reference evidence="1" key="1">
    <citation type="submission" date="2015-03" db="EMBL/GenBank/DDBJ databases">
        <title>Wuchereria bancrofti Genome Sequencing Papua New Guinea Strain.</title>
        <authorList>
            <person name="Small S.T."/>
            <person name="Serre D."/>
            <person name="Zimmerman P.A."/>
        </authorList>
    </citation>
    <scope>NUCLEOTIDE SEQUENCE [LARGE SCALE GENOMIC DNA]</scope>
    <source>
        <strain evidence="1">pt0022</strain>
    </source>
</reference>
<sequence>MESPRCSVRGALINGKIIICGERGYYRGKCLESVGEYNLLEKS</sequence>